<evidence type="ECO:0000256" key="1">
    <source>
        <dbReference type="SAM" id="SignalP"/>
    </source>
</evidence>
<gene>
    <name evidence="2" type="ORF">BINO364_LOCUS4194</name>
</gene>
<dbReference type="OrthoDB" id="6927105at2759"/>
<reference evidence="2" key="1">
    <citation type="submission" date="2021-12" db="EMBL/GenBank/DDBJ databases">
        <authorList>
            <person name="Martin H S."/>
        </authorList>
    </citation>
    <scope>NUCLEOTIDE SEQUENCE</scope>
</reference>
<feature type="signal peptide" evidence="1">
    <location>
        <begin position="1"/>
        <end position="16"/>
    </location>
</feature>
<keyword evidence="3" id="KW-1185">Reference proteome</keyword>
<protein>
    <submittedName>
        <fullName evidence="2">Uncharacterized protein</fullName>
    </submittedName>
</protein>
<keyword evidence="1" id="KW-0732">Signal</keyword>
<feature type="chain" id="PRO_5035472880" evidence="1">
    <location>
        <begin position="17"/>
        <end position="70"/>
    </location>
</feature>
<proteinExistence type="predicted"/>
<dbReference type="AlphaFoldDB" id="A0A8J9UDX7"/>
<evidence type="ECO:0000313" key="2">
    <source>
        <dbReference type="EMBL" id="CAH0717604.1"/>
    </source>
</evidence>
<feature type="non-terminal residue" evidence="2">
    <location>
        <position position="70"/>
    </location>
</feature>
<dbReference type="EMBL" id="OV170232">
    <property type="protein sequence ID" value="CAH0717604.1"/>
    <property type="molecule type" value="Genomic_DNA"/>
</dbReference>
<sequence length="70" mass="7795">MYKLLLICCMVACVFAQDGRRRLPEKTPAPVTEPFLEVSSVKCDLAANNFCHTQEDPDSEHDKPLTTVNG</sequence>
<accession>A0A8J9UDX7</accession>
<organism evidence="2 3">
    <name type="scientific">Brenthis ino</name>
    <name type="common">lesser marbled fritillary</name>
    <dbReference type="NCBI Taxonomy" id="405034"/>
    <lineage>
        <taxon>Eukaryota</taxon>
        <taxon>Metazoa</taxon>
        <taxon>Ecdysozoa</taxon>
        <taxon>Arthropoda</taxon>
        <taxon>Hexapoda</taxon>
        <taxon>Insecta</taxon>
        <taxon>Pterygota</taxon>
        <taxon>Neoptera</taxon>
        <taxon>Endopterygota</taxon>
        <taxon>Lepidoptera</taxon>
        <taxon>Glossata</taxon>
        <taxon>Ditrysia</taxon>
        <taxon>Papilionoidea</taxon>
        <taxon>Nymphalidae</taxon>
        <taxon>Heliconiinae</taxon>
        <taxon>Argynnini</taxon>
        <taxon>Brenthis</taxon>
    </lineage>
</organism>
<evidence type="ECO:0000313" key="3">
    <source>
        <dbReference type="Proteomes" id="UP000838878"/>
    </source>
</evidence>
<dbReference type="Proteomes" id="UP000838878">
    <property type="component" value="Chromosome 12"/>
</dbReference>
<name>A0A8J9UDX7_9NEOP</name>